<dbReference type="Proteomes" id="UP001218188">
    <property type="component" value="Unassembled WGS sequence"/>
</dbReference>
<dbReference type="PANTHER" id="PTHR22812">
    <property type="entry name" value="CHROMOBOX PROTEIN"/>
    <property type="match status" value="1"/>
</dbReference>
<keyword evidence="2" id="KW-0539">Nucleus</keyword>
<reference evidence="5" key="1">
    <citation type="submission" date="2023-03" db="EMBL/GenBank/DDBJ databases">
        <title>Massive genome expansion in bonnet fungi (Mycena s.s.) driven by repeated elements and novel gene families across ecological guilds.</title>
        <authorList>
            <consortium name="Lawrence Berkeley National Laboratory"/>
            <person name="Harder C.B."/>
            <person name="Miyauchi S."/>
            <person name="Viragh M."/>
            <person name="Kuo A."/>
            <person name="Thoen E."/>
            <person name="Andreopoulos B."/>
            <person name="Lu D."/>
            <person name="Skrede I."/>
            <person name="Drula E."/>
            <person name="Henrissat B."/>
            <person name="Morin E."/>
            <person name="Kohler A."/>
            <person name="Barry K."/>
            <person name="LaButti K."/>
            <person name="Morin E."/>
            <person name="Salamov A."/>
            <person name="Lipzen A."/>
            <person name="Mereny Z."/>
            <person name="Hegedus B."/>
            <person name="Baldrian P."/>
            <person name="Stursova M."/>
            <person name="Weitz H."/>
            <person name="Taylor A."/>
            <person name="Grigoriev I.V."/>
            <person name="Nagy L.G."/>
            <person name="Martin F."/>
            <person name="Kauserud H."/>
        </authorList>
    </citation>
    <scope>NUCLEOTIDE SEQUENCE</scope>
    <source>
        <strain evidence="5">CBHHK200</strain>
    </source>
</reference>
<evidence type="ECO:0000313" key="5">
    <source>
        <dbReference type="EMBL" id="KAJ7036502.1"/>
    </source>
</evidence>
<name>A0AAD6X4N2_9AGAR</name>
<comment type="caution">
    <text evidence="5">The sequence shown here is derived from an EMBL/GenBank/DDBJ whole genome shotgun (WGS) entry which is preliminary data.</text>
</comment>
<dbReference type="InterPro" id="IPR000953">
    <property type="entry name" value="Chromo/chromo_shadow_dom"/>
</dbReference>
<evidence type="ECO:0000256" key="1">
    <source>
        <dbReference type="ARBA" id="ARBA00004123"/>
    </source>
</evidence>
<feature type="compositionally biased region" description="Acidic residues" evidence="3">
    <location>
        <begin position="41"/>
        <end position="54"/>
    </location>
</feature>
<dbReference type="AlphaFoldDB" id="A0AAD6X4N2"/>
<dbReference type="GO" id="GO:0006338">
    <property type="term" value="P:chromatin remodeling"/>
    <property type="evidence" value="ECO:0007669"/>
    <property type="project" value="UniProtKB-ARBA"/>
</dbReference>
<dbReference type="SUPFAM" id="SSF54160">
    <property type="entry name" value="Chromo domain-like"/>
    <property type="match status" value="2"/>
</dbReference>
<dbReference type="SMART" id="SM00298">
    <property type="entry name" value="CHROMO"/>
    <property type="match status" value="1"/>
</dbReference>
<feature type="domain" description="Chromo" evidence="4">
    <location>
        <begin position="55"/>
        <end position="117"/>
    </location>
</feature>
<keyword evidence="6" id="KW-1185">Reference proteome</keyword>
<dbReference type="InterPro" id="IPR008251">
    <property type="entry name" value="Chromo_shadow_dom"/>
</dbReference>
<comment type="subcellular location">
    <subcellularLocation>
        <location evidence="1">Nucleus</location>
    </subcellularLocation>
</comment>
<dbReference type="PROSITE" id="PS50013">
    <property type="entry name" value="CHROMO_2"/>
    <property type="match status" value="1"/>
</dbReference>
<dbReference type="Gene3D" id="2.40.50.40">
    <property type="match status" value="2"/>
</dbReference>
<dbReference type="InterPro" id="IPR023780">
    <property type="entry name" value="Chromo_domain"/>
</dbReference>
<feature type="region of interest" description="Disordered" evidence="3">
    <location>
        <begin position="106"/>
        <end position="199"/>
    </location>
</feature>
<dbReference type="SMART" id="SM00300">
    <property type="entry name" value="ChSh"/>
    <property type="match status" value="1"/>
</dbReference>
<gene>
    <name evidence="5" type="ORF">C8F04DRAFT_953658</name>
</gene>
<feature type="compositionally biased region" description="Low complexity" evidence="3">
    <location>
        <begin position="115"/>
        <end position="124"/>
    </location>
</feature>
<dbReference type="Pfam" id="PF00385">
    <property type="entry name" value="Chromo"/>
    <property type="match status" value="1"/>
</dbReference>
<dbReference type="EMBL" id="JARJCM010000042">
    <property type="protein sequence ID" value="KAJ7036502.1"/>
    <property type="molecule type" value="Genomic_DNA"/>
</dbReference>
<sequence length="270" mass="29961">MAPAASPTPSNSDDGKKKSPTKSKKVVESDVEDSEGQGGEDGGEGAEDGDEEAEYEIEAILDAKKGYFEKNKTGYLVKWKGYDETHNSWVDEDDAAGAGELIEEFEAKLKKKKQQQSTKKTSQSPAKRSRKSMADAESEDGDASASVAKKRGRKSVSEKPADKDDDDERPAKKPRKSTGGKTGSVAPIAEPIPDDDEIGNMQQHMQAPTWDQLIKHIDTVERADKTLYVYFTLYSGERIREDSKICADKFPKMLIEFYESNLRWKEADSH</sequence>
<evidence type="ECO:0000313" key="6">
    <source>
        <dbReference type="Proteomes" id="UP001218188"/>
    </source>
</evidence>
<protein>
    <recommendedName>
        <fullName evidence="4">Chromo domain-containing protein</fullName>
    </recommendedName>
</protein>
<dbReference type="InterPro" id="IPR016197">
    <property type="entry name" value="Chromo-like_dom_sf"/>
</dbReference>
<evidence type="ECO:0000256" key="2">
    <source>
        <dbReference type="ARBA" id="ARBA00023242"/>
    </source>
</evidence>
<organism evidence="5 6">
    <name type="scientific">Mycena alexandri</name>
    <dbReference type="NCBI Taxonomy" id="1745969"/>
    <lineage>
        <taxon>Eukaryota</taxon>
        <taxon>Fungi</taxon>
        <taxon>Dikarya</taxon>
        <taxon>Basidiomycota</taxon>
        <taxon>Agaricomycotina</taxon>
        <taxon>Agaricomycetes</taxon>
        <taxon>Agaricomycetidae</taxon>
        <taxon>Agaricales</taxon>
        <taxon>Marasmiineae</taxon>
        <taxon>Mycenaceae</taxon>
        <taxon>Mycena</taxon>
    </lineage>
</organism>
<dbReference type="Pfam" id="PF01393">
    <property type="entry name" value="Chromo_shadow"/>
    <property type="match status" value="1"/>
</dbReference>
<accession>A0AAD6X4N2</accession>
<dbReference type="InterPro" id="IPR051219">
    <property type="entry name" value="Heterochromatin_chromo-domain"/>
</dbReference>
<feature type="region of interest" description="Disordered" evidence="3">
    <location>
        <begin position="1"/>
        <end position="54"/>
    </location>
</feature>
<evidence type="ECO:0000259" key="4">
    <source>
        <dbReference type="PROSITE" id="PS50013"/>
    </source>
</evidence>
<dbReference type="GO" id="GO:0005634">
    <property type="term" value="C:nucleus"/>
    <property type="evidence" value="ECO:0007669"/>
    <property type="project" value="UniProtKB-SubCell"/>
</dbReference>
<proteinExistence type="predicted"/>
<evidence type="ECO:0000256" key="3">
    <source>
        <dbReference type="SAM" id="MobiDB-lite"/>
    </source>
</evidence>